<keyword evidence="3 7" id="KW-0378">Hydrolase</keyword>
<evidence type="ECO:0000256" key="1">
    <source>
        <dbReference type="ARBA" id="ARBA00012552"/>
    </source>
</evidence>
<dbReference type="InterPro" id="IPR014001">
    <property type="entry name" value="Helicase_ATP-bd"/>
</dbReference>
<dbReference type="GO" id="GO:0005829">
    <property type="term" value="C:cytosol"/>
    <property type="evidence" value="ECO:0007669"/>
    <property type="project" value="TreeGrafter"/>
</dbReference>
<evidence type="ECO:0000313" key="7">
    <source>
        <dbReference type="EMBL" id="SQI30292.1"/>
    </source>
</evidence>
<dbReference type="InterPro" id="IPR011545">
    <property type="entry name" value="DEAD/DEAH_box_helicase_dom"/>
</dbReference>
<dbReference type="PROSITE" id="PS51192">
    <property type="entry name" value="HELICASE_ATP_BIND_1"/>
    <property type="match status" value="1"/>
</dbReference>
<dbReference type="InterPro" id="IPR000629">
    <property type="entry name" value="RNA-helicase_DEAD-box_CS"/>
</dbReference>
<gene>
    <name evidence="7" type="primary">deaD_1</name>
    <name evidence="7" type="ORF">NCTC12961_00501</name>
</gene>
<accession>A0A2X4U7G4</accession>
<dbReference type="InterPro" id="IPR050547">
    <property type="entry name" value="DEAD_box_RNA_helicases"/>
</dbReference>
<evidence type="ECO:0000256" key="3">
    <source>
        <dbReference type="ARBA" id="ARBA00022801"/>
    </source>
</evidence>
<dbReference type="AlphaFoldDB" id="A0A2X4U7G4"/>
<dbReference type="InterPro" id="IPR027417">
    <property type="entry name" value="P-loop_NTPase"/>
</dbReference>
<proteinExistence type="predicted"/>
<dbReference type="GO" id="GO:0033592">
    <property type="term" value="F:RNA strand annealing activity"/>
    <property type="evidence" value="ECO:0007669"/>
    <property type="project" value="TreeGrafter"/>
</dbReference>
<dbReference type="Pfam" id="PF00270">
    <property type="entry name" value="DEAD"/>
    <property type="match status" value="1"/>
</dbReference>
<dbReference type="SUPFAM" id="SSF52540">
    <property type="entry name" value="P-loop containing nucleoside triphosphate hydrolases"/>
    <property type="match status" value="1"/>
</dbReference>
<evidence type="ECO:0000256" key="4">
    <source>
        <dbReference type="ARBA" id="ARBA00022806"/>
    </source>
</evidence>
<keyword evidence="5" id="KW-0067">ATP-binding</keyword>
<dbReference type="GO" id="GO:0003724">
    <property type="term" value="F:RNA helicase activity"/>
    <property type="evidence" value="ECO:0007669"/>
    <property type="project" value="UniProtKB-EC"/>
</dbReference>
<evidence type="ECO:0000259" key="6">
    <source>
        <dbReference type="PROSITE" id="PS51192"/>
    </source>
</evidence>
<organism evidence="7 8">
    <name type="scientific">Serratia plymuthica</name>
    <dbReference type="NCBI Taxonomy" id="82996"/>
    <lineage>
        <taxon>Bacteria</taxon>
        <taxon>Pseudomonadati</taxon>
        <taxon>Pseudomonadota</taxon>
        <taxon>Gammaproteobacteria</taxon>
        <taxon>Enterobacterales</taxon>
        <taxon>Yersiniaceae</taxon>
        <taxon>Serratia</taxon>
    </lineage>
</organism>
<dbReference type="GO" id="GO:0009409">
    <property type="term" value="P:response to cold"/>
    <property type="evidence" value="ECO:0007669"/>
    <property type="project" value="TreeGrafter"/>
</dbReference>
<reference evidence="7 8" key="1">
    <citation type="submission" date="2018-06" db="EMBL/GenBank/DDBJ databases">
        <authorList>
            <consortium name="Pathogen Informatics"/>
            <person name="Doyle S."/>
        </authorList>
    </citation>
    <scope>NUCLEOTIDE SEQUENCE [LARGE SCALE GENOMIC DNA]</scope>
    <source>
        <strain evidence="7 8">NCTC12961</strain>
    </source>
</reference>
<sequence>MLLPCTAAKRYDVQLRALRQGPQIVVGTPGRLLDHLKRGTLNLSNLSGLVLDEADEMLRMALSKT</sequence>
<dbReference type="Proteomes" id="UP000248897">
    <property type="component" value="Chromosome 1"/>
</dbReference>
<evidence type="ECO:0000256" key="2">
    <source>
        <dbReference type="ARBA" id="ARBA00022741"/>
    </source>
</evidence>
<dbReference type="Gene3D" id="3.40.50.300">
    <property type="entry name" value="P-loop containing nucleotide triphosphate hydrolases"/>
    <property type="match status" value="1"/>
</dbReference>
<dbReference type="GO" id="GO:0005524">
    <property type="term" value="F:ATP binding"/>
    <property type="evidence" value="ECO:0007669"/>
    <property type="project" value="UniProtKB-KW"/>
</dbReference>
<dbReference type="PANTHER" id="PTHR47963">
    <property type="entry name" value="DEAD-BOX ATP-DEPENDENT RNA HELICASE 47, MITOCHONDRIAL"/>
    <property type="match status" value="1"/>
</dbReference>
<evidence type="ECO:0000256" key="5">
    <source>
        <dbReference type="ARBA" id="ARBA00022840"/>
    </source>
</evidence>
<protein>
    <recommendedName>
        <fullName evidence="1">RNA helicase</fullName>
        <ecNumber evidence="1">3.6.4.13</ecNumber>
    </recommendedName>
</protein>
<keyword evidence="2" id="KW-0547">Nucleotide-binding</keyword>
<dbReference type="PROSITE" id="PS00039">
    <property type="entry name" value="DEAD_ATP_HELICASE"/>
    <property type="match status" value="1"/>
</dbReference>
<dbReference type="GO" id="GO:0005840">
    <property type="term" value="C:ribosome"/>
    <property type="evidence" value="ECO:0007669"/>
    <property type="project" value="TreeGrafter"/>
</dbReference>
<dbReference type="EC" id="3.6.4.13" evidence="1"/>
<dbReference type="PANTHER" id="PTHR47963:SF8">
    <property type="entry name" value="ATP-DEPENDENT RNA HELICASE DEAD"/>
    <property type="match status" value="1"/>
</dbReference>
<name>A0A2X4U7G4_SERPL</name>
<keyword evidence="4" id="KW-0347">Helicase</keyword>
<dbReference type="EMBL" id="LS483469">
    <property type="protein sequence ID" value="SQI30292.1"/>
    <property type="molecule type" value="Genomic_DNA"/>
</dbReference>
<dbReference type="GO" id="GO:0016787">
    <property type="term" value="F:hydrolase activity"/>
    <property type="evidence" value="ECO:0007669"/>
    <property type="project" value="UniProtKB-KW"/>
</dbReference>
<evidence type="ECO:0000313" key="8">
    <source>
        <dbReference type="Proteomes" id="UP000248897"/>
    </source>
</evidence>
<feature type="domain" description="Helicase ATP-binding" evidence="6">
    <location>
        <begin position="1"/>
        <end position="65"/>
    </location>
</feature>